<keyword evidence="4" id="KW-1185">Reference proteome</keyword>
<organism evidence="3 4">
    <name type="scientific">Deinococcus enclensis</name>
    <dbReference type="NCBI Taxonomy" id="1049582"/>
    <lineage>
        <taxon>Bacteria</taxon>
        <taxon>Thermotogati</taxon>
        <taxon>Deinococcota</taxon>
        <taxon>Deinococci</taxon>
        <taxon>Deinococcales</taxon>
        <taxon>Deinococcaceae</taxon>
        <taxon>Deinococcus</taxon>
    </lineage>
</organism>
<feature type="compositionally biased region" description="Basic residues" evidence="1">
    <location>
        <begin position="13"/>
        <end position="25"/>
    </location>
</feature>
<gene>
    <name evidence="3" type="ORF">QO006_002778</name>
</gene>
<feature type="transmembrane region" description="Helical" evidence="2">
    <location>
        <begin position="61"/>
        <end position="83"/>
    </location>
</feature>
<comment type="caution">
    <text evidence="3">The sequence shown here is derived from an EMBL/GenBank/DDBJ whole genome shotgun (WGS) entry which is preliminary data.</text>
</comment>
<dbReference type="EMBL" id="JAURUR010000010">
    <property type="protein sequence ID" value="MDP9765330.1"/>
    <property type="molecule type" value="Genomic_DNA"/>
</dbReference>
<accession>A0ABT9MFF9</accession>
<protein>
    <recommendedName>
        <fullName evidence="5">YwiC-like protein</fullName>
    </recommendedName>
</protein>
<reference evidence="3 4" key="1">
    <citation type="submission" date="2023-07" db="EMBL/GenBank/DDBJ databases">
        <title>Genomic Encyclopedia of Type Strains, Phase IV (KMG-IV): sequencing the most valuable type-strain genomes for metagenomic binning, comparative biology and taxonomic classification.</title>
        <authorList>
            <person name="Goeker M."/>
        </authorList>
    </citation>
    <scope>NUCLEOTIDE SEQUENCE [LARGE SCALE GENOMIC DNA]</scope>
    <source>
        <strain evidence="3 4">NIO-1023</strain>
    </source>
</reference>
<dbReference type="InterPro" id="IPR025576">
    <property type="entry name" value="YwiC"/>
</dbReference>
<feature type="compositionally biased region" description="Low complexity" evidence="1">
    <location>
        <begin position="1"/>
        <end position="11"/>
    </location>
</feature>
<keyword evidence="2" id="KW-1133">Transmembrane helix</keyword>
<feature type="transmembrane region" description="Helical" evidence="2">
    <location>
        <begin position="119"/>
        <end position="135"/>
    </location>
</feature>
<evidence type="ECO:0000313" key="3">
    <source>
        <dbReference type="EMBL" id="MDP9765330.1"/>
    </source>
</evidence>
<evidence type="ECO:0000256" key="2">
    <source>
        <dbReference type="SAM" id="Phobius"/>
    </source>
</evidence>
<evidence type="ECO:0008006" key="5">
    <source>
        <dbReference type="Google" id="ProtNLM"/>
    </source>
</evidence>
<feature type="transmembrane region" description="Helical" evidence="2">
    <location>
        <begin position="206"/>
        <end position="226"/>
    </location>
</feature>
<name>A0ABT9MFF9_9DEIO</name>
<proteinExistence type="predicted"/>
<feature type="transmembrane region" description="Helical" evidence="2">
    <location>
        <begin position="142"/>
        <end position="165"/>
    </location>
</feature>
<evidence type="ECO:0000256" key="1">
    <source>
        <dbReference type="SAM" id="MobiDB-lite"/>
    </source>
</evidence>
<dbReference type="RefSeq" id="WP_307467201.1">
    <property type="nucleotide sequence ID" value="NZ_JAURUR010000010.1"/>
</dbReference>
<feature type="transmembrane region" description="Helical" evidence="2">
    <location>
        <begin position="95"/>
        <end position="113"/>
    </location>
</feature>
<keyword evidence="2" id="KW-0472">Membrane</keyword>
<dbReference type="Pfam" id="PF14256">
    <property type="entry name" value="YwiC"/>
    <property type="match status" value="1"/>
</dbReference>
<feature type="transmembrane region" description="Helical" evidence="2">
    <location>
        <begin position="37"/>
        <end position="55"/>
    </location>
</feature>
<dbReference type="Proteomes" id="UP001232163">
    <property type="component" value="Unassembled WGS sequence"/>
</dbReference>
<feature type="transmembrane region" description="Helical" evidence="2">
    <location>
        <begin position="177"/>
        <end position="194"/>
    </location>
</feature>
<feature type="region of interest" description="Disordered" evidence="1">
    <location>
        <begin position="1"/>
        <end position="25"/>
    </location>
</feature>
<keyword evidence="2" id="KW-0812">Transmembrane</keyword>
<sequence>MTTPANPTTPARPRPRAARKPGRRRVGAEWMPRQHGAWAMLFLPYLVGVTLLAQGGGVPAFAWPLLPAWLFGYFAFNALTLWLKSGRKPLYLRPALTYGAVSGVLGGLTLALAPHLLGWALAFAPLLGVGLWRAAHRDDASLLARGSAVVAACLLTAVMTTGGPLDALRLPLTARPALATLALWAYFLGTLLYVKTMIRERGEAAYLTLSVGAHAVVFALALWGALTGVVPAAFPAFFLLTTVRAAVMPRLEGWRGRRVTPKQVGLTEFGISFLLLFLLGWA</sequence>
<evidence type="ECO:0000313" key="4">
    <source>
        <dbReference type="Proteomes" id="UP001232163"/>
    </source>
</evidence>
<feature type="transmembrane region" description="Helical" evidence="2">
    <location>
        <begin position="263"/>
        <end position="281"/>
    </location>
</feature>